<protein>
    <submittedName>
        <fullName evidence="8">Origin recognition complex, subunit 6</fullName>
    </submittedName>
</protein>
<keyword evidence="3" id="KW-0235">DNA replication</keyword>
<dbReference type="GO" id="GO:0005664">
    <property type="term" value="C:nuclear origin of replication recognition complex"/>
    <property type="evidence" value="ECO:0007669"/>
    <property type="project" value="InterPro"/>
</dbReference>
<comment type="similarity">
    <text evidence="2">Belongs to the ORC6 family.</text>
</comment>
<evidence type="ECO:0000256" key="2">
    <source>
        <dbReference type="ARBA" id="ARBA00010840"/>
    </source>
</evidence>
<evidence type="ECO:0000313" key="8">
    <source>
        <dbReference type="EMBL" id="KAG9243892.1"/>
    </source>
</evidence>
<comment type="subcellular location">
    <subcellularLocation>
        <location evidence="1">Nucleus</location>
    </subcellularLocation>
</comment>
<evidence type="ECO:0000256" key="3">
    <source>
        <dbReference type="ARBA" id="ARBA00022705"/>
    </source>
</evidence>
<organism evidence="8 9">
    <name type="scientific">Calycina marina</name>
    <dbReference type="NCBI Taxonomy" id="1763456"/>
    <lineage>
        <taxon>Eukaryota</taxon>
        <taxon>Fungi</taxon>
        <taxon>Dikarya</taxon>
        <taxon>Ascomycota</taxon>
        <taxon>Pezizomycotina</taxon>
        <taxon>Leotiomycetes</taxon>
        <taxon>Helotiales</taxon>
        <taxon>Pezizellaceae</taxon>
        <taxon>Calycina</taxon>
    </lineage>
</organism>
<dbReference type="AlphaFoldDB" id="A0A9P7Z200"/>
<evidence type="ECO:0000256" key="1">
    <source>
        <dbReference type="ARBA" id="ARBA00004123"/>
    </source>
</evidence>
<dbReference type="Proteomes" id="UP000887226">
    <property type="component" value="Unassembled WGS sequence"/>
</dbReference>
<keyword evidence="4" id="KW-0238">DNA-binding</keyword>
<dbReference type="GO" id="GO:0006260">
    <property type="term" value="P:DNA replication"/>
    <property type="evidence" value="ECO:0007669"/>
    <property type="project" value="UniProtKB-KW"/>
</dbReference>
<comment type="caution">
    <text evidence="8">The sequence shown here is derived from an EMBL/GenBank/DDBJ whole genome shotgun (WGS) entry which is preliminary data.</text>
</comment>
<name>A0A9P7Z200_9HELO</name>
<feature type="compositionally biased region" description="Polar residues" evidence="6">
    <location>
        <begin position="117"/>
        <end position="128"/>
    </location>
</feature>
<feature type="domain" description="ORC6 first cyclin-like" evidence="7">
    <location>
        <begin position="13"/>
        <end position="94"/>
    </location>
</feature>
<dbReference type="GO" id="GO:0003677">
    <property type="term" value="F:DNA binding"/>
    <property type="evidence" value="ECO:0007669"/>
    <property type="project" value="UniProtKB-KW"/>
</dbReference>
<reference evidence="8" key="1">
    <citation type="journal article" date="2021" name="IMA Fungus">
        <title>Genomic characterization of three marine fungi, including Emericellopsis atlantica sp. nov. with signatures of a generalist lifestyle and marine biomass degradation.</title>
        <authorList>
            <person name="Hagestad O.C."/>
            <person name="Hou L."/>
            <person name="Andersen J.H."/>
            <person name="Hansen E.H."/>
            <person name="Altermark B."/>
            <person name="Li C."/>
            <person name="Kuhnert E."/>
            <person name="Cox R.J."/>
            <person name="Crous P.W."/>
            <person name="Spatafora J.W."/>
            <person name="Lail K."/>
            <person name="Amirebrahimi M."/>
            <person name="Lipzen A."/>
            <person name="Pangilinan J."/>
            <person name="Andreopoulos W."/>
            <person name="Hayes R.D."/>
            <person name="Ng V."/>
            <person name="Grigoriev I.V."/>
            <person name="Jackson S.A."/>
            <person name="Sutton T.D.S."/>
            <person name="Dobson A.D.W."/>
            <person name="Rama T."/>
        </authorList>
    </citation>
    <scope>NUCLEOTIDE SEQUENCE</scope>
    <source>
        <strain evidence="8">TRa3180A</strain>
    </source>
</reference>
<evidence type="ECO:0000256" key="6">
    <source>
        <dbReference type="SAM" id="MobiDB-lite"/>
    </source>
</evidence>
<proteinExistence type="inferred from homology"/>
<dbReference type="Pfam" id="PF05460">
    <property type="entry name" value="ORC6"/>
    <property type="match status" value="1"/>
</dbReference>
<evidence type="ECO:0000259" key="7">
    <source>
        <dbReference type="Pfam" id="PF05460"/>
    </source>
</evidence>
<gene>
    <name evidence="8" type="ORF">BJ878DRAFT_422606</name>
</gene>
<keyword evidence="5" id="KW-0539">Nucleus</keyword>
<dbReference type="EMBL" id="MU253944">
    <property type="protein sequence ID" value="KAG9243892.1"/>
    <property type="molecule type" value="Genomic_DNA"/>
</dbReference>
<dbReference type="InterPro" id="IPR008721">
    <property type="entry name" value="ORC6_cyclin_first"/>
</dbReference>
<evidence type="ECO:0000313" key="9">
    <source>
        <dbReference type="Proteomes" id="UP000887226"/>
    </source>
</evidence>
<feature type="region of interest" description="Disordered" evidence="6">
    <location>
        <begin position="99"/>
        <end position="132"/>
    </location>
</feature>
<feature type="compositionally biased region" description="Basic and acidic residues" evidence="6">
    <location>
        <begin position="104"/>
        <end position="113"/>
    </location>
</feature>
<sequence length="354" mass="40561">MSKSIQTALHQNIPRLSGALPPELIELASSLLAQSHSKCSNLKAEEEVARTYVCANIACERLKTTLDLPQIEPRPPIAPKLYKKLYTYFDKTLLPGISRKRRRQNDDLEDRRPLPQRQLQTKGQTLDFRTNRTPRKGLKYGRIDEKLPKWVGPAIRQICKETETPNAVQHVIVGVESVWFQPCPNTERRDVVEKGHLAALVATIWSLVVSRLAEIDAGAITVKWVKQVLKLLNALKENDEVVKRIGLTDETWEGYETTSQKEHQAWLVEVNENWKEMEWWNNINEGSGLRQESQNDLNHSDSRIANDPGLGRMVDQRFEITEAKTAAYNKWKEAMLIKIQELVAQEPVEEMDVT</sequence>
<accession>A0A9P7Z200</accession>
<evidence type="ECO:0000256" key="4">
    <source>
        <dbReference type="ARBA" id="ARBA00023125"/>
    </source>
</evidence>
<keyword evidence="9" id="KW-1185">Reference proteome</keyword>
<dbReference type="OrthoDB" id="5367324at2759"/>
<evidence type="ECO:0000256" key="5">
    <source>
        <dbReference type="ARBA" id="ARBA00023242"/>
    </source>
</evidence>